<feature type="domain" description="Replication protein A OB" evidence="8">
    <location>
        <begin position="121"/>
        <end position="209"/>
    </location>
</feature>
<keyword evidence="10" id="KW-1185">Reference proteome</keyword>
<dbReference type="CDD" id="cd04474">
    <property type="entry name" value="RPA1_DBD_A"/>
    <property type="match status" value="1"/>
</dbReference>
<dbReference type="InterPro" id="IPR003871">
    <property type="entry name" value="RFA1B/D_OB_1st"/>
</dbReference>
<dbReference type="InterPro" id="IPR012340">
    <property type="entry name" value="NA-bd_OB-fold"/>
</dbReference>
<evidence type="ECO:0000256" key="1">
    <source>
        <dbReference type="ARBA" id="ARBA00005690"/>
    </source>
</evidence>
<evidence type="ECO:0000313" key="9">
    <source>
        <dbReference type="EMBL" id="TNV83218.1"/>
    </source>
</evidence>
<evidence type="ECO:0000313" key="10">
    <source>
        <dbReference type="Proteomes" id="UP000785679"/>
    </source>
</evidence>
<dbReference type="Pfam" id="PF02721">
    <property type="entry name" value="DUF223"/>
    <property type="match status" value="1"/>
</dbReference>
<accession>A0A8J8NXW9</accession>
<dbReference type="InterPro" id="IPR031657">
    <property type="entry name" value="REPA_OB_2"/>
</dbReference>
<dbReference type="AlphaFoldDB" id="A0A8J8NXW9"/>
<keyword evidence="4" id="KW-0862">Zinc</keyword>
<evidence type="ECO:0000256" key="2">
    <source>
        <dbReference type="ARBA" id="ARBA00022723"/>
    </source>
</evidence>
<evidence type="ECO:0000259" key="8">
    <source>
        <dbReference type="Pfam" id="PF16900"/>
    </source>
</evidence>
<comment type="caution">
    <text evidence="9">The sequence shown here is derived from an EMBL/GenBank/DDBJ whole genome shotgun (WGS) entry which is preliminary data.</text>
</comment>
<dbReference type="Gene3D" id="2.40.50.140">
    <property type="entry name" value="Nucleic acid-binding proteins"/>
    <property type="match status" value="2"/>
</dbReference>
<comment type="similarity">
    <text evidence="1">Belongs to the replication factor A protein 1 family.</text>
</comment>
<dbReference type="PANTHER" id="PTHR47165:SF4">
    <property type="entry name" value="OS03G0429900 PROTEIN"/>
    <property type="match status" value="1"/>
</dbReference>
<dbReference type="Proteomes" id="UP000785679">
    <property type="component" value="Unassembled WGS sequence"/>
</dbReference>
<organism evidence="9 10">
    <name type="scientific">Halteria grandinella</name>
    <dbReference type="NCBI Taxonomy" id="5974"/>
    <lineage>
        <taxon>Eukaryota</taxon>
        <taxon>Sar</taxon>
        <taxon>Alveolata</taxon>
        <taxon>Ciliophora</taxon>
        <taxon>Intramacronucleata</taxon>
        <taxon>Spirotrichea</taxon>
        <taxon>Stichotrichia</taxon>
        <taxon>Sporadotrichida</taxon>
        <taxon>Halteriidae</taxon>
        <taxon>Halteria</taxon>
    </lineage>
</organism>
<evidence type="ECO:0000259" key="7">
    <source>
        <dbReference type="Pfam" id="PF02721"/>
    </source>
</evidence>
<dbReference type="OrthoDB" id="1751331at2759"/>
<dbReference type="CDD" id="cd04475">
    <property type="entry name" value="RPA1_DBD_B"/>
    <property type="match status" value="1"/>
</dbReference>
<keyword evidence="3" id="KW-0863">Zinc-finger</keyword>
<proteinExistence type="inferred from homology"/>
<dbReference type="GO" id="GO:0003677">
    <property type="term" value="F:DNA binding"/>
    <property type="evidence" value="ECO:0007669"/>
    <property type="project" value="UniProtKB-KW"/>
</dbReference>
<protein>
    <submittedName>
        <fullName evidence="9">Uncharacterized protein</fullName>
    </submittedName>
</protein>
<evidence type="ECO:0000256" key="4">
    <source>
        <dbReference type="ARBA" id="ARBA00022833"/>
    </source>
</evidence>
<gene>
    <name evidence="9" type="ORF">FGO68_gene13126</name>
</gene>
<dbReference type="Pfam" id="PF16900">
    <property type="entry name" value="REPA_OB_2"/>
    <property type="match status" value="1"/>
</dbReference>
<feature type="region of interest" description="Disordered" evidence="6">
    <location>
        <begin position="260"/>
        <end position="317"/>
    </location>
</feature>
<keyword evidence="5" id="KW-0238">DNA-binding</keyword>
<dbReference type="PANTHER" id="PTHR47165">
    <property type="entry name" value="OS03G0429900 PROTEIN"/>
    <property type="match status" value="1"/>
</dbReference>
<feature type="domain" description="Replication protein A 70 kDa DNA-binding subunit B/D first OB fold" evidence="7">
    <location>
        <begin position="3"/>
        <end position="96"/>
    </location>
</feature>
<evidence type="ECO:0000256" key="6">
    <source>
        <dbReference type="SAM" id="MobiDB-lite"/>
    </source>
</evidence>
<name>A0A8J8NXW9_HALGN</name>
<feature type="compositionally biased region" description="Basic and acidic residues" evidence="6">
    <location>
        <begin position="265"/>
        <end position="274"/>
    </location>
</feature>
<dbReference type="EMBL" id="RRYP01004046">
    <property type="protein sequence ID" value="TNV83218.1"/>
    <property type="molecule type" value="Genomic_DNA"/>
</dbReference>
<dbReference type="FunFam" id="2.40.50.140:FF:000041">
    <property type="entry name" value="Replication protein A subunit"/>
    <property type="match status" value="1"/>
</dbReference>
<evidence type="ECO:0000256" key="3">
    <source>
        <dbReference type="ARBA" id="ARBA00022771"/>
    </source>
</evidence>
<evidence type="ECO:0000256" key="5">
    <source>
        <dbReference type="ARBA" id="ARBA00023125"/>
    </source>
</evidence>
<reference evidence="9" key="1">
    <citation type="submission" date="2019-06" db="EMBL/GenBank/DDBJ databases">
        <authorList>
            <person name="Zheng W."/>
        </authorList>
    </citation>
    <scope>NUCLEOTIDE SEQUENCE</scope>
    <source>
        <strain evidence="9">QDHG01</strain>
    </source>
</reference>
<dbReference type="GO" id="GO:0008270">
    <property type="term" value="F:zinc ion binding"/>
    <property type="evidence" value="ECO:0007669"/>
    <property type="project" value="UniProtKB-KW"/>
</dbReference>
<keyword evidence="2" id="KW-0479">Metal-binding</keyword>
<dbReference type="SUPFAM" id="SSF50249">
    <property type="entry name" value="Nucleic acid-binding proteins"/>
    <property type="match status" value="2"/>
</dbReference>
<sequence>MGTKWRIKARLIKKSERRSWKKDRSEGYLMNVEMIDEDGTKIQGTFFKEMVDKYELLLKENAVYMIAGGQIKESQVKYATIKNEYCIVFEKNTKIEMIDDDGSVAGGFNDSPNCFNFVSVGQLEELKPMEQIDILGVIQKVGPLGSATIKNGEVRKRRNLVLCDDSNTSVVICIWGDKVNLNYEGNPVIAIKNARVSEYFLKSVNAFEDARIYIGCEFERAKDLKLWYECLMEEAEGASQPKQEFKKLSENQDELIKMIPSSSVDRLKNPEQELPKQNFLNPEEEKPKDKKSKKKAITPAKISDKQKSQDCEAADGQ</sequence>